<comment type="caution">
    <text evidence="1">The sequence shown here is derived from an EMBL/GenBank/DDBJ whole genome shotgun (WGS) entry which is preliminary data.</text>
</comment>
<evidence type="ECO:0000313" key="2">
    <source>
        <dbReference type="Proteomes" id="UP000027037"/>
    </source>
</evidence>
<reference evidence="1 2" key="1">
    <citation type="journal article" date="2014" name="Antonie Van Leeuwenhoek">
        <title>Hyphomonas beringensis sp. nov. and Hyphomonas chukchiensis sp. nov., isolated from surface seawater of the Bering Sea and Chukchi Sea.</title>
        <authorList>
            <person name="Li C."/>
            <person name="Lai Q."/>
            <person name="Li G."/>
            <person name="Dong C."/>
            <person name="Wang J."/>
            <person name="Liao Y."/>
            <person name="Shao Z."/>
        </authorList>
    </citation>
    <scope>NUCLEOTIDE SEQUENCE [LARGE SCALE GENOMIC DNA]</scope>
    <source>
        <strain evidence="1 2">25B14_1</strain>
    </source>
</reference>
<protein>
    <recommendedName>
        <fullName evidence="3">Peptidase S9 prolyl oligopeptidase catalytic domain-containing protein</fullName>
    </recommendedName>
</protein>
<dbReference type="eggNOG" id="COG1506">
    <property type="taxonomic scope" value="Bacteria"/>
</dbReference>
<dbReference type="AlphaFoldDB" id="A0A062UBW4"/>
<name>A0A062UBW4_9PROT</name>
<organism evidence="1 2">
    <name type="scientific">Hyphomonas beringensis</name>
    <dbReference type="NCBI Taxonomy" id="1280946"/>
    <lineage>
        <taxon>Bacteria</taxon>
        <taxon>Pseudomonadati</taxon>
        <taxon>Pseudomonadota</taxon>
        <taxon>Alphaproteobacteria</taxon>
        <taxon>Hyphomonadales</taxon>
        <taxon>Hyphomonadaceae</taxon>
        <taxon>Hyphomonas</taxon>
    </lineage>
</organism>
<dbReference type="PATRIC" id="fig|1280946.3.peg.2266"/>
<evidence type="ECO:0008006" key="3">
    <source>
        <dbReference type="Google" id="ProtNLM"/>
    </source>
</evidence>
<dbReference type="STRING" id="1280946.HY29_03205"/>
<sequence>MNGVDTAYIRVPGSPHYIASRPSLLIAKTDNIMGWFAKYDPAKADVETGEE</sequence>
<accession>A0A062UBW4</accession>
<gene>
    <name evidence="1" type="ORF">HY29_03205</name>
</gene>
<dbReference type="RefSeq" id="WP_241765190.1">
    <property type="nucleotide sequence ID" value="NZ_AWFF01000043.1"/>
</dbReference>
<dbReference type="EMBL" id="AWFF01000043">
    <property type="protein sequence ID" value="KCZ54094.1"/>
    <property type="molecule type" value="Genomic_DNA"/>
</dbReference>
<keyword evidence="2" id="KW-1185">Reference proteome</keyword>
<proteinExistence type="predicted"/>
<evidence type="ECO:0000313" key="1">
    <source>
        <dbReference type="EMBL" id="KCZ54094.1"/>
    </source>
</evidence>
<dbReference type="Proteomes" id="UP000027037">
    <property type="component" value="Unassembled WGS sequence"/>
</dbReference>